<sequence length="446" mass="46503">MNPPGAGLVEALSSDERRATSGARRPRPRESEHRVPRRYRGAVITPDPADAPGQDAATQAPHRPRRAHLDAGGSARLLPAARQAFLEALEDGWADPARLHSESRRARSFLDAARETFAARLGARTEEVHLAPSHVLATHSAVRAVVSGRRRTGRAVVASAVERAAVLDAASYAADARTTGAPSPAVVPVDRLGRVDVDAFAAAVRQPGVALAALQHANGEVGTVQPVDAMHEAARAARVPLLVDAGASVGHVAPPRSWDLVTADAADWGGPQGIAVLAVRAGVRWRAEWPEAPDPWFPGGVSVPAALAAAVALESALSDQAAQDARRRELVAEIREVVARTVPDVEVVGDPVDRLPHVVTFSCLYADGEALLTELDREGFAVGSGSACTSATLRPSHVLAAMGVLTHGNVRIALDRTTTRDDVAAFLAALPPAVARVRGSLGAGAL</sequence>
<evidence type="ECO:0000256" key="7">
    <source>
        <dbReference type="ARBA" id="ARBA00023014"/>
    </source>
</evidence>
<dbReference type="GO" id="GO:0008483">
    <property type="term" value="F:transaminase activity"/>
    <property type="evidence" value="ECO:0007669"/>
    <property type="project" value="UniProtKB-KW"/>
</dbReference>
<comment type="caution">
    <text evidence="11">The sequence shown here is derived from an EMBL/GenBank/DDBJ whole genome shotgun (WGS) entry which is preliminary data.</text>
</comment>
<dbReference type="EMBL" id="JAEINH010000003">
    <property type="protein sequence ID" value="MBI9114258.1"/>
    <property type="molecule type" value="Genomic_DNA"/>
</dbReference>
<evidence type="ECO:0000256" key="1">
    <source>
        <dbReference type="ARBA" id="ARBA00001933"/>
    </source>
</evidence>
<name>A0A934I2Z1_9MICO</name>
<dbReference type="GO" id="GO:0031071">
    <property type="term" value="F:cysteine desulfurase activity"/>
    <property type="evidence" value="ECO:0007669"/>
    <property type="project" value="UniProtKB-EC"/>
</dbReference>
<comment type="cofactor">
    <cofactor evidence="1">
        <name>pyridoxal 5'-phosphate</name>
        <dbReference type="ChEBI" id="CHEBI:597326"/>
    </cofactor>
</comment>
<evidence type="ECO:0000256" key="9">
    <source>
        <dbReference type="SAM" id="MobiDB-lite"/>
    </source>
</evidence>
<organism evidence="11 12">
    <name type="scientific">Sanguibacter suaedae</name>
    <dbReference type="NCBI Taxonomy" id="2795737"/>
    <lineage>
        <taxon>Bacteria</taxon>
        <taxon>Bacillati</taxon>
        <taxon>Actinomycetota</taxon>
        <taxon>Actinomycetes</taxon>
        <taxon>Micrococcales</taxon>
        <taxon>Sanguibacteraceae</taxon>
        <taxon>Sanguibacter</taxon>
    </lineage>
</organism>
<comment type="similarity">
    <text evidence="2">Belongs to the class-V pyridoxal-phosphate-dependent aminotransferase family. NifS/IscS subfamily.</text>
</comment>
<evidence type="ECO:0000256" key="8">
    <source>
        <dbReference type="ARBA" id="ARBA00050776"/>
    </source>
</evidence>
<keyword evidence="3" id="KW-0808">Transferase</keyword>
<evidence type="ECO:0000256" key="5">
    <source>
        <dbReference type="ARBA" id="ARBA00022898"/>
    </source>
</evidence>
<dbReference type="PIRSF" id="PIRSF005572">
    <property type="entry name" value="NifS"/>
    <property type="match status" value="1"/>
</dbReference>
<keyword evidence="4" id="KW-0479">Metal-binding</keyword>
<feature type="compositionally biased region" description="Low complexity" evidence="9">
    <location>
        <begin position="45"/>
        <end position="61"/>
    </location>
</feature>
<dbReference type="InterPro" id="IPR016454">
    <property type="entry name" value="Cysteine_dSase"/>
</dbReference>
<evidence type="ECO:0000313" key="11">
    <source>
        <dbReference type="EMBL" id="MBI9114258.1"/>
    </source>
</evidence>
<feature type="region of interest" description="Disordered" evidence="9">
    <location>
        <begin position="1"/>
        <end position="67"/>
    </location>
</feature>
<dbReference type="InterPro" id="IPR015424">
    <property type="entry name" value="PyrdxlP-dep_Trfase"/>
</dbReference>
<feature type="domain" description="Aminotransferase class V" evidence="10">
    <location>
        <begin position="69"/>
        <end position="426"/>
    </location>
</feature>
<keyword evidence="11" id="KW-0032">Aminotransferase</keyword>
<dbReference type="InterPro" id="IPR015422">
    <property type="entry name" value="PyrdxlP-dep_Trfase_small"/>
</dbReference>
<dbReference type="SUPFAM" id="SSF53383">
    <property type="entry name" value="PLP-dependent transferases"/>
    <property type="match status" value="1"/>
</dbReference>
<dbReference type="Gene3D" id="3.90.1150.10">
    <property type="entry name" value="Aspartate Aminotransferase, domain 1"/>
    <property type="match status" value="1"/>
</dbReference>
<dbReference type="GO" id="GO:0051536">
    <property type="term" value="F:iron-sulfur cluster binding"/>
    <property type="evidence" value="ECO:0007669"/>
    <property type="project" value="UniProtKB-KW"/>
</dbReference>
<protein>
    <submittedName>
        <fullName evidence="11">Aminotransferase class V-fold PLP-dependent enzyme</fullName>
    </submittedName>
</protein>
<evidence type="ECO:0000256" key="2">
    <source>
        <dbReference type="ARBA" id="ARBA00006490"/>
    </source>
</evidence>
<keyword evidence="6" id="KW-0408">Iron</keyword>
<evidence type="ECO:0000256" key="6">
    <source>
        <dbReference type="ARBA" id="ARBA00023004"/>
    </source>
</evidence>
<evidence type="ECO:0000256" key="3">
    <source>
        <dbReference type="ARBA" id="ARBA00022679"/>
    </source>
</evidence>
<dbReference type="InterPro" id="IPR000192">
    <property type="entry name" value="Aminotrans_V_dom"/>
</dbReference>
<dbReference type="InterPro" id="IPR015421">
    <property type="entry name" value="PyrdxlP-dep_Trfase_major"/>
</dbReference>
<dbReference type="PANTHER" id="PTHR11601">
    <property type="entry name" value="CYSTEINE DESULFURYLASE FAMILY MEMBER"/>
    <property type="match status" value="1"/>
</dbReference>
<evidence type="ECO:0000313" key="12">
    <source>
        <dbReference type="Proteomes" id="UP000602087"/>
    </source>
</evidence>
<dbReference type="Pfam" id="PF00266">
    <property type="entry name" value="Aminotran_5"/>
    <property type="match status" value="1"/>
</dbReference>
<gene>
    <name evidence="11" type="ORF">JAV76_04420</name>
</gene>
<keyword evidence="5" id="KW-0663">Pyridoxal phosphate</keyword>
<dbReference type="AlphaFoldDB" id="A0A934I2Z1"/>
<keyword evidence="12" id="KW-1185">Reference proteome</keyword>
<dbReference type="Gene3D" id="3.40.640.10">
    <property type="entry name" value="Type I PLP-dependent aspartate aminotransferase-like (Major domain)"/>
    <property type="match status" value="1"/>
</dbReference>
<comment type="catalytic activity">
    <reaction evidence="8">
        <text>(sulfur carrier)-H + L-cysteine = (sulfur carrier)-SH + L-alanine</text>
        <dbReference type="Rhea" id="RHEA:43892"/>
        <dbReference type="Rhea" id="RHEA-COMP:14737"/>
        <dbReference type="Rhea" id="RHEA-COMP:14739"/>
        <dbReference type="ChEBI" id="CHEBI:29917"/>
        <dbReference type="ChEBI" id="CHEBI:35235"/>
        <dbReference type="ChEBI" id="CHEBI:57972"/>
        <dbReference type="ChEBI" id="CHEBI:64428"/>
        <dbReference type="EC" id="2.8.1.7"/>
    </reaction>
</comment>
<accession>A0A934I2Z1</accession>
<evidence type="ECO:0000256" key="4">
    <source>
        <dbReference type="ARBA" id="ARBA00022723"/>
    </source>
</evidence>
<reference evidence="11" key="1">
    <citation type="submission" date="2020-12" db="EMBL/GenBank/DDBJ databases">
        <title>Sanguibacter suaedae sp. nov., isolated from Suaeda aralocaspica.</title>
        <authorList>
            <person name="Ma Q."/>
        </authorList>
    </citation>
    <scope>NUCLEOTIDE SEQUENCE</scope>
    <source>
        <strain evidence="11">YZGR15</strain>
    </source>
</reference>
<dbReference type="Proteomes" id="UP000602087">
    <property type="component" value="Unassembled WGS sequence"/>
</dbReference>
<proteinExistence type="inferred from homology"/>
<evidence type="ECO:0000259" key="10">
    <source>
        <dbReference type="Pfam" id="PF00266"/>
    </source>
</evidence>
<dbReference type="PANTHER" id="PTHR11601:SF34">
    <property type="entry name" value="CYSTEINE DESULFURASE"/>
    <property type="match status" value="1"/>
</dbReference>
<keyword evidence="7" id="KW-0411">Iron-sulfur</keyword>
<dbReference type="GO" id="GO:0046872">
    <property type="term" value="F:metal ion binding"/>
    <property type="evidence" value="ECO:0007669"/>
    <property type="project" value="UniProtKB-KW"/>
</dbReference>